<accession>A0A6N3BA18</accession>
<name>A0A6N3BA18_9BACT</name>
<dbReference type="SUPFAM" id="SSF52833">
    <property type="entry name" value="Thioredoxin-like"/>
    <property type="match status" value="1"/>
</dbReference>
<dbReference type="Gene3D" id="3.40.30.10">
    <property type="entry name" value="Glutaredoxin"/>
    <property type="match status" value="1"/>
</dbReference>
<evidence type="ECO:0000313" key="6">
    <source>
        <dbReference type="EMBL" id="VYT98840.1"/>
    </source>
</evidence>
<sequence length="558" mass="63511">MERCNYNCDTMRHYLNYLLSAIVLLCGGGLLRAQEAQVCDVKNPAVGDRNTTAVEISRVECTPVATTLYMEAYNRKQYWIQLDSVLRLRGAVTGRDYPLRRCEGLALGQRVYMPDSGNVSFRLVFPPLDGRDTSFDFMEGGKDGWFIKGVNLKEEREGKLHCRLTGTVEKTTSASRLVLHRYGLDARVKPFISIPVHNGKFEYDLYTDCIEAWQLYLWHDWMEGLFYWAKFLSENATLHITIPEEGRPKVETDGTENRLMQDVDQRAESIFSPKYEQYNARVDTLYSEDDCYTPAGKDLYERLRTAETQEEANKIYKQRDSLEKSRRLYSPRMMALQDSLAAYRTEEKSWRLREAACKPSVSGLSFLRFELDDTDHPDSLKQALWAVYDSVYAGYLPGHPYHAVVDASRQFRTLTEGKPYPDYEITGDDGRPLRMSGLIRGKIALVDLWASWCGPCRANSKSMIPVYEEFKDKGFTVVGIAREKRRSDMKQAVRKDGYPWACYAEVEDANNVWALHGIGNSGGGTFLVDSDGTLLAVGASADEVREILRKKLGGKSGH</sequence>
<protein>
    <submittedName>
        <fullName evidence="6">Thiol-disulfide oxidoreductase ResA</fullName>
    </submittedName>
</protein>
<dbReference type="CDD" id="cd02966">
    <property type="entry name" value="TlpA_like_family"/>
    <property type="match status" value="1"/>
</dbReference>
<dbReference type="RefSeq" id="WP_412443221.1">
    <property type="nucleotide sequence ID" value="NZ_CACRUT010000011.1"/>
</dbReference>
<evidence type="ECO:0000259" key="5">
    <source>
        <dbReference type="PROSITE" id="PS51352"/>
    </source>
</evidence>
<dbReference type="GO" id="GO:0017004">
    <property type="term" value="P:cytochrome complex assembly"/>
    <property type="evidence" value="ECO:0007669"/>
    <property type="project" value="UniProtKB-KW"/>
</dbReference>
<keyword evidence="4" id="KW-0676">Redox-active center</keyword>
<dbReference type="AlphaFoldDB" id="A0A6N3BA18"/>
<evidence type="ECO:0000256" key="4">
    <source>
        <dbReference type="ARBA" id="ARBA00023284"/>
    </source>
</evidence>
<dbReference type="InterPro" id="IPR013766">
    <property type="entry name" value="Thioredoxin_domain"/>
</dbReference>
<evidence type="ECO:0000256" key="1">
    <source>
        <dbReference type="ARBA" id="ARBA00004196"/>
    </source>
</evidence>
<evidence type="ECO:0000256" key="3">
    <source>
        <dbReference type="ARBA" id="ARBA00023157"/>
    </source>
</evidence>
<gene>
    <name evidence="6" type="primary">resA_5</name>
    <name evidence="6" type="ORF">PCLFYP37_01643</name>
</gene>
<keyword evidence="3" id="KW-1015">Disulfide bond</keyword>
<dbReference type="GO" id="GO:0016209">
    <property type="term" value="F:antioxidant activity"/>
    <property type="evidence" value="ECO:0007669"/>
    <property type="project" value="InterPro"/>
</dbReference>
<evidence type="ECO:0000256" key="2">
    <source>
        <dbReference type="ARBA" id="ARBA00022748"/>
    </source>
</evidence>
<proteinExistence type="predicted"/>
<feature type="domain" description="Thioredoxin" evidence="5">
    <location>
        <begin position="414"/>
        <end position="553"/>
    </location>
</feature>
<reference evidence="6" key="1">
    <citation type="submission" date="2019-11" db="EMBL/GenBank/DDBJ databases">
        <authorList>
            <person name="Feng L."/>
        </authorList>
    </citation>
    <scope>NUCLEOTIDE SEQUENCE</scope>
    <source>
        <strain evidence="6">PclaraLFYP37</strain>
    </source>
</reference>
<dbReference type="InterPro" id="IPR036249">
    <property type="entry name" value="Thioredoxin-like_sf"/>
</dbReference>
<organism evidence="6">
    <name type="scientific">Paraprevotella clara</name>
    <dbReference type="NCBI Taxonomy" id="454154"/>
    <lineage>
        <taxon>Bacteria</taxon>
        <taxon>Pseudomonadati</taxon>
        <taxon>Bacteroidota</taxon>
        <taxon>Bacteroidia</taxon>
        <taxon>Bacteroidales</taxon>
        <taxon>Prevotellaceae</taxon>
        <taxon>Paraprevotella</taxon>
    </lineage>
</organism>
<dbReference type="Pfam" id="PF00578">
    <property type="entry name" value="AhpC-TSA"/>
    <property type="match status" value="1"/>
</dbReference>
<dbReference type="PROSITE" id="PS00194">
    <property type="entry name" value="THIOREDOXIN_1"/>
    <property type="match status" value="1"/>
</dbReference>
<dbReference type="PANTHER" id="PTHR42852">
    <property type="entry name" value="THIOL:DISULFIDE INTERCHANGE PROTEIN DSBE"/>
    <property type="match status" value="1"/>
</dbReference>
<dbReference type="GO" id="GO:0016491">
    <property type="term" value="F:oxidoreductase activity"/>
    <property type="evidence" value="ECO:0007669"/>
    <property type="project" value="InterPro"/>
</dbReference>
<dbReference type="InterPro" id="IPR050553">
    <property type="entry name" value="Thioredoxin_ResA/DsbE_sf"/>
</dbReference>
<dbReference type="InterPro" id="IPR000866">
    <property type="entry name" value="AhpC/TSA"/>
</dbReference>
<keyword evidence="2" id="KW-0201">Cytochrome c-type biogenesis</keyword>
<comment type="subcellular location">
    <subcellularLocation>
        <location evidence="1">Cell envelope</location>
    </subcellularLocation>
</comment>
<dbReference type="PROSITE" id="PS51352">
    <property type="entry name" value="THIOREDOXIN_2"/>
    <property type="match status" value="1"/>
</dbReference>
<dbReference type="EMBL" id="CACRUT010000011">
    <property type="protein sequence ID" value="VYT98840.1"/>
    <property type="molecule type" value="Genomic_DNA"/>
</dbReference>
<dbReference type="PANTHER" id="PTHR42852:SF6">
    <property type="entry name" value="THIOL:DISULFIDE INTERCHANGE PROTEIN DSBE"/>
    <property type="match status" value="1"/>
</dbReference>
<dbReference type="InterPro" id="IPR017937">
    <property type="entry name" value="Thioredoxin_CS"/>
</dbReference>
<dbReference type="GO" id="GO:0030313">
    <property type="term" value="C:cell envelope"/>
    <property type="evidence" value="ECO:0007669"/>
    <property type="project" value="UniProtKB-SubCell"/>
</dbReference>